<organism evidence="3 4">
    <name type="scientific">Oceanibaculum indicum</name>
    <dbReference type="NCBI Taxonomy" id="526216"/>
    <lineage>
        <taxon>Bacteria</taxon>
        <taxon>Pseudomonadati</taxon>
        <taxon>Pseudomonadota</taxon>
        <taxon>Alphaproteobacteria</taxon>
        <taxon>Rhodospirillales</taxon>
        <taxon>Oceanibaculaceae</taxon>
        <taxon>Oceanibaculum</taxon>
    </lineage>
</organism>
<name>A0A420WPW2_9PROT</name>
<comment type="caution">
    <text evidence="3">The sequence shown here is derived from an EMBL/GenBank/DDBJ whole genome shotgun (WGS) entry which is preliminary data.</text>
</comment>
<dbReference type="PANTHER" id="PTHR38340:SF1">
    <property type="entry name" value="S-LAYER PROTEIN"/>
    <property type="match status" value="1"/>
</dbReference>
<accession>A0A420WPW2</accession>
<dbReference type="InterPro" id="IPR011049">
    <property type="entry name" value="Serralysin-like_metalloprot_C"/>
</dbReference>
<dbReference type="InterPro" id="IPR050557">
    <property type="entry name" value="RTX_toxin/Mannuronan_C5-epim"/>
</dbReference>
<keyword evidence="2" id="KW-0964">Secreted</keyword>
<reference evidence="3 4" key="1">
    <citation type="submission" date="2018-10" db="EMBL/GenBank/DDBJ databases">
        <title>Comparative analysis of microorganisms from saline springs in Andes Mountain Range, Colombia.</title>
        <authorList>
            <person name="Rubin E."/>
        </authorList>
    </citation>
    <scope>NUCLEOTIDE SEQUENCE [LARGE SCALE GENOMIC DNA]</scope>
    <source>
        <strain evidence="3 4">USBA 36</strain>
    </source>
</reference>
<dbReference type="Gene3D" id="2.150.10.10">
    <property type="entry name" value="Serralysin-like metalloprotease, C-terminal"/>
    <property type="match status" value="1"/>
</dbReference>
<evidence type="ECO:0000256" key="2">
    <source>
        <dbReference type="ARBA" id="ARBA00022525"/>
    </source>
</evidence>
<protein>
    <submittedName>
        <fullName evidence="3">Hemolysin type calcium-binding protein</fullName>
    </submittedName>
</protein>
<comment type="subcellular location">
    <subcellularLocation>
        <location evidence="1">Secreted</location>
    </subcellularLocation>
</comment>
<dbReference type="Pfam" id="PF00353">
    <property type="entry name" value="HemolysinCabind"/>
    <property type="match status" value="3"/>
</dbReference>
<dbReference type="EMBL" id="RBIG01000001">
    <property type="protein sequence ID" value="RKQ73083.1"/>
    <property type="molecule type" value="Genomic_DNA"/>
</dbReference>
<dbReference type="AlphaFoldDB" id="A0A420WPW2"/>
<dbReference type="GO" id="GO:0005615">
    <property type="term" value="C:extracellular space"/>
    <property type="evidence" value="ECO:0007669"/>
    <property type="project" value="InterPro"/>
</dbReference>
<dbReference type="PROSITE" id="PS00330">
    <property type="entry name" value="HEMOLYSIN_CALCIUM"/>
    <property type="match status" value="2"/>
</dbReference>
<dbReference type="InterPro" id="IPR018511">
    <property type="entry name" value="Hemolysin-typ_Ca-bd_CS"/>
</dbReference>
<dbReference type="Proteomes" id="UP000277424">
    <property type="component" value="Unassembled WGS sequence"/>
</dbReference>
<dbReference type="SUPFAM" id="SSF51120">
    <property type="entry name" value="beta-Roll"/>
    <property type="match status" value="1"/>
</dbReference>
<dbReference type="PANTHER" id="PTHR38340">
    <property type="entry name" value="S-LAYER PROTEIN"/>
    <property type="match status" value="1"/>
</dbReference>
<sequence length="394" mass="40774">MAILDDLKAQNPGLFSGPLGGYIAHGVFSDSVSYPQVTHDEIVAEVATTTGIQVVVGSAGDDRIYVGDGAGDVIAFAGGGVNSIYLTDLNWSEGWMMGTWSTTRTYNSLGHGTSDFSGYIFYNPDTDQTIALSSNFSGYNFGDGSSFQLQPSTYQVDQLKAADQWLGVMEIPELIEEGFLPNNTFDTELLNLLSFFNSNPQLSLSEVGPRGVSVTLRTPGEYAGTDGADNITATYGDHQIEAGNGNDLITLSLPSGSEGSSVNGGYGADTIQGAKGDDVLRGGKGHDSIVGGAGADTLYSGLGRDTLTGGDGADIFVLRGFDPKFPAAVLAPTVTDFQDGQDKIAVQGVSQSEVTAALAAQTGGSGQVSLTLGGAQIVIQGVSVLDAGDFVYGY</sequence>
<evidence type="ECO:0000313" key="4">
    <source>
        <dbReference type="Proteomes" id="UP000277424"/>
    </source>
</evidence>
<dbReference type="GO" id="GO:0005509">
    <property type="term" value="F:calcium ion binding"/>
    <property type="evidence" value="ECO:0007669"/>
    <property type="project" value="InterPro"/>
</dbReference>
<evidence type="ECO:0000256" key="1">
    <source>
        <dbReference type="ARBA" id="ARBA00004613"/>
    </source>
</evidence>
<evidence type="ECO:0000313" key="3">
    <source>
        <dbReference type="EMBL" id="RKQ73083.1"/>
    </source>
</evidence>
<proteinExistence type="predicted"/>
<gene>
    <name evidence="3" type="ORF">BCL74_0854</name>
</gene>
<dbReference type="PRINTS" id="PR00313">
    <property type="entry name" value="CABNDNGRPT"/>
</dbReference>
<dbReference type="InterPro" id="IPR001343">
    <property type="entry name" value="Hemolysn_Ca-bd"/>
</dbReference>